<protein>
    <submittedName>
        <fullName evidence="3">Alpha/beta hydrolase</fullName>
    </submittedName>
</protein>
<sequence>MTTTQFEAVLAALEAAPPQDHSDGYDTARLIELDGALADVEVRDAAIPTPAGDITVRIYRPTSTPSSGAIVWAHGGAWVGGSIDMPEGHWVGLSLAARGLTVYSVDYHLSLRGITFPVPSDDLLAAYDWARGDLLTTGTDDIDLHLGGASAGGNLAAGVAKRLARRDTPPASLVLAYPSLHAEFPEPSTELAAALARVDFPDTLPGLLAFTMAHFAGEAGIHDEIAVPGNGAVPAGHPRTLILNADADPLRASGELYGSLLRDADVQVEMEYLPGSLHGFLNEPESDLGRAGIDRVADWLLR</sequence>
<dbReference type="AlphaFoldDB" id="A0A7D4U3V0"/>
<reference evidence="3 4" key="1">
    <citation type="submission" date="2020-05" db="EMBL/GenBank/DDBJ databases">
        <title>Strain PA2F3 complete genome.</title>
        <authorList>
            <person name="Kim Y.-S."/>
            <person name="Kim S.-J."/>
            <person name="Jung H.-k."/>
            <person name="Kim S.-E."/>
            <person name="Kim K.-H."/>
        </authorList>
    </citation>
    <scope>NUCLEOTIDE SEQUENCE [LARGE SCALE GENOMIC DNA]</scope>
    <source>
        <strain evidence="3 4">PA2F3</strain>
    </source>
</reference>
<dbReference type="InterPro" id="IPR029058">
    <property type="entry name" value="AB_hydrolase_fold"/>
</dbReference>
<evidence type="ECO:0000259" key="2">
    <source>
        <dbReference type="Pfam" id="PF07859"/>
    </source>
</evidence>
<evidence type="ECO:0000313" key="3">
    <source>
        <dbReference type="EMBL" id="QKJ18925.1"/>
    </source>
</evidence>
<dbReference type="PANTHER" id="PTHR48081">
    <property type="entry name" value="AB HYDROLASE SUPERFAMILY PROTEIN C4A8.06C"/>
    <property type="match status" value="1"/>
</dbReference>
<dbReference type="PANTHER" id="PTHR48081:SF8">
    <property type="entry name" value="ALPHA_BETA HYDROLASE FOLD-3 DOMAIN-CONTAINING PROTEIN-RELATED"/>
    <property type="match status" value="1"/>
</dbReference>
<dbReference type="Gene3D" id="3.40.50.1820">
    <property type="entry name" value="alpha/beta hydrolase"/>
    <property type="match status" value="1"/>
</dbReference>
<accession>A0A7D4U3V0</accession>
<dbReference type="Proteomes" id="UP000502498">
    <property type="component" value="Chromosome"/>
</dbReference>
<gene>
    <name evidence="3" type="ORF">HQM25_05715</name>
</gene>
<dbReference type="InterPro" id="IPR050300">
    <property type="entry name" value="GDXG_lipolytic_enzyme"/>
</dbReference>
<evidence type="ECO:0000256" key="1">
    <source>
        <dbReference type="ARBA" id="ARBA00022801"/>
    </source>
</evidence>
<dbReference type="GO" id="GO:0016787">
    <property type="term" value="F:hydrolase activity"/>
    <property type="evidence" value="ECO:0007669"/>
    <property type="project" value="UniProtKB-KW"/>
</dbReference>
<evidence type="ECO:0000313" key="4">
    <source>
        <dbReference type="Proteomes" id="UP000502498"/>
    </source>
</evidence>
<dbReference type="SUPFAM" id="SSF53474">
    <property type="entry name" value="alpha/beta-Hydrolases"/>
    <property type="match status" value="1"/>
</dbReference>
<dbReference type="EMBL" id="CP054038">
    <property type="protein sequence ID" value="QKJ18925.1"/>
    <property type="molecule type" value="Genomic_DNA"/>
</dbReference>
<feature type="domain" description="Alpha/beta hydrolase fold-3" evidence="2">
    <location>
        <begin position="70"/>
        <end position="281"/>
    </location>
</feature>
<dbReference type="InterPro" id="IPR013094">
    <property type="entry name" value="AB_hydrolase_3"/>
</dbReference>
<keyword evidence="1 3" id="KW-0378">Hydrolase</keyword>
<dbReference type="RefSeq" id="WP_172989366.1">
    <property type="nucleotide sequence ID" value="NZ_CP054038.1"/>
</dbReference>
<name>A0A7D4U3V0_9MICO</name>
<organism evidence="3 4">
    <name type="scientific">Microbacterium hominis</name>
    <dbReference type="NCBI Taxonomy" id="162426"/>
    <lineage>
        <taxon>Bacteria</taxon>
        <taxon>Bacillati</taxon>
        <taxon>Actinomycetota</taxon>
        <taxon>Actinomycetes</taxon>
        <taxon>Micrococcales</taxon>
        <taxon>Microbacteriaceae</taxon>
        <taxon>Microbacterium</taxon>
    </lineage>
</organism>
<proteinExistence type="predicted"/>
<dbReference type="Pfam" id="PF07859">
    <property type="entry name" value="Abhydrolase_3"/>
    <property type="match status" value="1"/>
</dbReference>